<proteinExistence type="predicted"/>
<evidence type="ECO:0000313" key="1">
    <source>
        <dbReference type="EMBL" id="RBA28422.1"/>
    </source>
</evidence>
<gene>
    <name evidence="1" type="ORF">DPN68_06840</name>
</gene>
<dbReference type="AlphaFoldDB" id="A0A365P1V3"/>
<name>A0A365P1V3_9FLAO</name>
<evidence type="ECO:0008006" key="3">
    <source>
        <dbReference type="Google" id="ProtNLM"/>
    </source>
</evidence>
<keyword evidence="2" id="KW-1185">Reference proteome</keyword>
<reference evidence="1 2" key="1">
    <citation type="submission" date="2018-06" db="EMBL/GenBank/DDBJ databases">
        <title>Flavobacterium tibetense sp. nov., isolated from a wetland YonghuCo on Tibetan Plateau.</title>
        <authorList>
            <person name="Xing P."/>
            <person name="Phurbu D."/>
            <person name="Lu H."/>
        </authorList>
    </citation>
    <scope>NUCLEOTIDE SEQUENCE [LARGE SCALE GENOMIC DNA]</scope>
    <source>
        <strain evidence="1 2">YH5</strain>
    </source>
</reference>
<dbReference type="Gene3D" id="2.40.160.60">
    <property type="entry name" value="Outer membrane protein transport protein (OMPP1/FadL/TodX)"/>
    <property type="match status" value="1"/>
</dbReference>
<organism evidence="1 2">
    <name type="scientific">Flavobacterium tibetense</name>
    <dbReference type="NCBI Taxonomy" id="2233533"/>
    <lineage>
        <taxon>Bacteria</taxon>
        <taxon>Pseudomonadati</taxon>
        <taxon>Bacteroidota</taxon>
        <taxon>Flavobacteriia</taxon>
        <taxon>Flavobacteriales</taxon>
        <taxon>Flavobacteriaceae</taxon>
        <taxon>Flavobacterium</taxon>
    </lineage>
</organism>
<dbReference type="SUPFAM" id="SSF56935">
    <property type="entry name" value="Porins"/>
    <property type="match status" value="1"/>
</dbReference>
<comment type="caution">
    <text evidence="1">The sequence shown here is derived from an EMBL/GenBank/DDBJ whole genome shotgun (WGS) entry which is preliminary data.</text>
</comment>
<protein>
    <recommendedName>
        <fullName evidence="3">Aromatic hydrocarbon degradation protein</fullName>
    </recommendedName>
</protein>
<accession>A0A365P1V3</accession>
<dbReference type="EMBL" id="QLST01000007">
    <property type="protein sequence ID" value="RBA28422.1"/>
    <property type="molecule type" value="Genomic_DNA"/>
</dbReference>
<evidence type="ECO:0000313" key="2">
    <source>
        <dbReference type="Proteomes" id="UP000253319"/>
    </source>
</evidence>
<sequence>MNFLYTQKIKMTKKIVLSFTLLVTGLLGFSQENTSSPYSYYGLGDVRFRGTHDARAMGGLNITGDSISLNLQNPASYSRLYLTTFAVGGSSNFNNLKNNTTTEQAQRTSLDYLAVGIPMGKFGASFGLIPYSAVGYKINLRTTDENNILRNRQLLGSGNVNNFFVGGAYNYNQHLSFGFNIEYNFGVINNTSKQTMFDLNTNTIVQLGTKEENSYNISGFSYNLGILFNKKIQNNLNLYSSLTYRPKSEFKTNKTRNLSLIAFDNLGNEFQVTEPVEIEIPDENIVLPSKLSLGFGIGKTNTWMLGSEISFSNSSKQNNLFIENSNSTYKNSQRYTIGGYYIPKYDSFNSYLSRVVYRAGFRYDTNGLVINNQTINDYGMNFGLGLPLGVSKIDVGFEFGKRGTTSSGLIQENYFNLSIGLSLSDKWFKKTLID</sequence>
<dbReference type="Proteomes" id="UP000253319">
    <property type="component" value="Unassembled WGS sequence"/>
</dbReference>